<evidence type="ECO:0000313" key="2">
    <source>
        <dbReference type="EMBL" id="CAA0103711.1"/>
    </source>
</evidence>
<organism evidence="2 3">
    <name type="scientific">BD1-7 clade bacterium</name>
    <dbReference type="NCBI Taxonomy" id="2029982"/>
    <lineage>
        <taxon>Bacteria</taxon>
        <taxon>Pseudomonadati</taxon>
        <taxon>Pseudomonadota</taxon>
        <taxon>Gammaproteobacteria</taxon>
        <taxon>Cellvibrionales</taxon>
        <taxon>Spongiibacteraceae</taxon>
        <taxon>BD1-7 clade</taxon>
    </lineage>
</organism>
<keyword evidence="3" id="KW-1185">Reference proteome</keyword>
<dbReference type="OrthoDB" id="107145at2"/>
<evidence type="ECO:0008006" key="4">
    <source>
        <dbReference type="Google" id="ProtNLM"/>
    </source>
</evidence>
<accession>A0A5S9PHS9</accession>
<sequence>MKTMTKKTLPAIAAATTLALVACSDDDNPSSSTTTTNPFPTEQTFIDQTLSCTNALDGVISGNPLGFELLPADDDDVAPSPPSIGADVPVTYFGPPPTSINRNLVGPLQLLNSGTLNLDDEVASITLPLYEGRLSRSGSEMDGAAAWYVVTDTSDRDNADALGLNHSAKLSFADFARGDSSMSRSVRQAYYELGGQQLPGGVPIGAAVLVFEGGAVDFNPVRSVAVDDDQRNSDSPTRNLLADINVQPGAVGSNNDADGYYSPLVQIQNAGGHVYNAPMVAFGVDDDALAPYCDGISAAEEEQARTILHDSVVSICPGDDGEPGTVTLEMVNGFSFGRPVQYLSTDASHPVAAALEGAIYSPALANVPVGADDSLFSAVERIFGFTNGPENIDNEANPQRQGFNSALVDGGGPLNVLGGIPTVATDYSPLWDLNLGQWTPEAIENGYRSRLFEEFAILGFVERGFITGPGPKDAITGEYPAYGSSGIIINCPIVHRFL</sequence>
<gene>
    <name evidence="2" type="ORF">OPDIPICF_04568</name>
</gene>
<feature type="chain" id="PRO_5024797793" description="Lipoprotein" evidence="1">
    <location>
        <begin position="23"/>
        <end position="498"/>
    </location>
</feature>
<keyword evidence="1" id="KW-0732">Signal</keyword>
<feature type="signal peptide" evidence="1">
    <location>
        <begin position="1"/>
        <end position="22"/>
    </location>
</feature>
<reference evidence="2 3" key="1">
    <citation type="submission" date="2019-11" db="EMBL/GenBank/DDBJ databases">
        <authorList>
            <person name="Holert J."/>
        </authorList>
    </citation>
    <scope>NUCLEOTIDE SEQUENCE [LARGE SCALE GENOMIC DNA]</scope>
    <source>
        <strain evidence="2">SB11_3</strain>
    </source>
</reference>
<evidence type="ECO:0000256" key="1">
    <source>
        <dbReference type="SAM" id="SignalP"/>
    </source>
</evidence>
<protein>
    <recommendedName>
        <fullName evidence="4">Lipoprotein</fullName>
    </recommendedName>
</protein>
<name>A0A5S9PHS9_9GAMM</name>
<dbReference type="PROSITE" id="PS51257">
    <property type="entry name" value="PROKAR_LIPOPROTEIN"/>
    <property type="match status" value="1"/>
</dbReference>
<dbReference type="Proteomes" id="UP000441399">
    <property type="component" value="Unassembled WGS sequence"/>
</dbReference>
<evidence type="ECO:0000313" key="3">
    <source>
        <dbReference type="Proteomes" id="UP000441399"/>
    </source>
</evidence>
<proteinExistence type="predicted"/>
<dbReference type="EMBL" id="CACSIO010000010">
    <property type="protein sequence ID" value="CAA0103711.1"/>
    <property type="molecule type" value="Genomic_DNA"/>
</dbReference>
<dbReference type="AlphaFoldDB" id="A0A5S9PHS9"/>